<dbReference type="PANTHER" id="PTHR37422">
    <property type="entry name" value="TEICHURONIC ACID BIOSYNTHESIS PROTEIN TUAE"/>
    <property type="match status" value="1"/>
</dbReference>
<evidence type="ECO:0000259" key="6">
    <source>
        <dbReference type="Pfam" id="PF04932"/>
    </source>
</evidence>
<feature type="transmembrane region" description="Helical" evidence="5">
    <location>
        <begin position="422"/>
        <end position="439"/>
    </location>
</feature>
<evidence type="ECO:0000256" key="4">
    <source>
        <dbReference type="ARBA" id="ARBA00023136"/>
    </source>
</evidence>
<keyword evidence="7" id="KW-0436">Ligase</keyword>
<dbReference type="Proteomes" id="UP000198992">
    <property type="component" value="Unassembled WGS sequence"/>
</dbReference>
<dbReference type="Pfam" id="PF04932">
    <property type="entry name" value="Wzy_C"/>
    <property type="match status" value="1"/>
</dbReference>
<dbReference type="GO" id="GO:0016874">
    <property type="term" value="F:ligase activity"/>
    <property type="evidence" value="ECO:0007669"/>
    <property type="project" value="UniProtKB-KW"/>
</dbReference>
<dbReference type="OrthoDB" id="8181976at2"/>
<evidence type="ECO:0000313" key="7">
    <source>
        <dbReference type="EMBL" id="SEE51660.1"/>
    </source>
</evidence>
<dbReference type="PANTHER" id="PTHR37422:SF13">
    <property type="entry name" value="LIPOPOLYSACCHARIDE BIOSYNTHESIS PROTEIN PA4999-RELATED"/>
    <property type="match status" value="1"/>
</dbReference>
<dbReference type="InterPro" id="IPR007016">
    <property type="entry name" value="O-antigen_ligase-rel_domated"/>
</dbReference>
<accession>A0A1H5JGT9</accession>
<name>A0A1H5JGT9_9BRAD</name>
<evidence type="ECO:0000256" key="1">
    <source>
        <dbReference type="ARBA" id="ARBA00004141"/>
    </source>
</evidence>
<feature type="transmembrane region" description="Helical" evidence="5">
    <location>
        <begin position="125"/>
        <end position="144"/>
    </location>
</feature>
<feature type="transmembrane region" description="Helical" evidence="5">
    <location>
        <begin position="263"/>
        <end position="282"/>
    </location>
</feature>
<gene>
    <name evidence="7" type="ORF">SAMN05444164_8425</name>
</gene>
<sequence length="450" mass="49538">MTVALRYGGGTPYHRASAYSLGQSAKWLFLAVVFILPFQRVPFVNTNLLGIQGCKPFNLLSAGVLVYLLFRVSLLSATDKIERTSIRVLLLYFVTFAIAFARSIANAPLLHERLPDVFPESYLDYIMSYGMVPAFYIVPFLFILKRCRSLSEIETVVNAICVSILLLSASFIFVALMNPSAALSGRAAVNDLCEAYFGIHYNTMGTIYICTAPLLLYKALTRSSLWIVPVALSLLGLLLLSSRSALLTVAGSYVLLLIYKRKFAVLAAGAAMVAIASVLWIAPTMDAILSIGFDGTSDVSADELLTGRVDFIWIPLLNEWTSDLGLFLFGAGRSGIITSEAWYTGTLIQATHAHNAIIDFFLDCGAIATGILLVLMCVGISTAWRVGRRLRSDLYWALFACIVGYGISMFTEREVFPSFENMYLFLLIAMMVNLARLSSRARPQHEPRPA</sequence>
<feature type="domain" description="O-antigen ligase-related" evidence="6">
    <location>
        <begin position="230"/>
        <end position="372"/>
    </location>
</feature>
<evidence type="ECO:0000256" key="3">
    <source>
        <dbReference type="ARBA" id="ARBA00022989"/>
    </source>
</evidence>
<proteinExistence type="predicted"/>
<feature type="transmembrane region" description="Helical" evidence="5">
    <location>
        <begin position="27"/>
        <end position="44"/>
    </location>
</feature>
<evidence type="ECO:0000313" key="8">
    <source>
        <dbReference type="Proteomes" id="UP000198992"/>
    </source>
</evidence>
<feature type="transmembrane region" description="Helical" evidence="5">
    <location>
        <begin position="156"/>
        <end position="176"/>
    </location>
</feature>
<feature type="transmembrane region" description="Helical" evidence="5">
    <location>
        <begin position="360"/>
        <end position="382"/>
    </location>
</feature>
<dbReference type="EMBL" id="FNTH01000001">
    <property type="protein sequence ID" value="SEE51660.1"/>
    <property type="molecule type" value="Genomic_DNA"/>
</dbReference>
<reference evidence="7 8" key="1">
    <citation type="submission" date="2016-10" db="EMBL/GenBank/DDBJ databases">
        <authorList>
            <person name="de Groot N.N."/>
        </authorList>
    </citation>
    <scope>NUCLEOTIDE SEQUENCE [LARGE SCALE GENOMIC DNA]</scope>
    <source>
        <strain evidence="7 8">MT12</strain>
    </source>
</reference>
<evidence type="ECO:0000256" key="2">
    <source>
        <dbReference type="ARBA" id="ARBA00022692"/>
    </source>
</evidence>
<keyword evidence="2 5" id="KW-0812">Transmembrane</keyword>
<evidence type="ECO:0000256" key="5">
    <source>
        <dbReference type="SAM" id="Phobius"/>
    </source>
</evidence>
<dbReference type="InterPro" id="IPR051533">
    <property type="entry name" value="WaaL-like"/>
</dbReference>
<keyword evidence="4 5" id="KW-0472">Membrane</keyword>
<feature type="transmembrane region" description="Helical" evidence="5">
    <location>
        <begin position="226"/>
        <end position="256"/>
    </location>
</feature>
<comment type="subcellular location">
    <subcellularLocation>
        <location evidence="1">Membrane</location>
        <topology evidence="1">Multi-pass membrane protein</topology>
    </subcellularLocation>
</comment>
<organism evidence="7 8">
    <name type="scientific">Bradyrhizobium erythrophlei</name>
    <dbReference type="NCBI Taxonomy" id="1437360"/>
    <lineage>
        <taxon>Bacteria</taxon>
        <taxon>Pseudomonadati</taxon>
        <taxon>Pseudomonadota</taxon>
        <taxon>Alphaproteobacteria</taxon>
        <taxon>Hyphomicrobiales</taxon>
        <taxon>Nitrobacteraceae</taxon>
        <taxon>Bradyrhizobium</taxon>
    </lineage>
</organism>
<feature type="transmembrane region" description="Helical" evidence="5">
    <location>
        <begin position="56"/>
        <end position="74"/>
    </location>
</feature>
<protein>
    <submittedName>
        <fullName evidence="7">O-Antigen ligase</fullName>
    </submittedName>
</protein>
<dbReference type="AlphaFoldDB" id="A0A1H5JGT9"/>
<keyword evidence="3 5" id="KW-1133">Transmembrane helix</keyword>
<feature type="transmembrane region" description="Helical" evidence="5">
    <location>
        <begin position="86"/>
        <end position="105"/>
    </location>
</feature>
<feature type="transmembrane region" description="Helical" evidence="5">
    <location>
        <begin position="394"/>
        <end position="410"/>
    </location>
</feature>
<dbReference type="RefSeq" id="WP_092125476.1">
    <property type="nucleotide sequence ID" value="NZ_FNTH01000001.1"/>
</dbReference>